<dbReference type="EMBL" id="CP007033">
    <property type="protein sequence ID" value="AHF11304.1"/>
    <property type="molecule type" value="Genomic_DNA"/>
</dbReference>
<proteinExistence type="predicted"/>
<dbReference type="SUPFAM" id="SSF51735">
    <property type="entry name" value="NAD(P)-binding Rossmann-fold domains"/>
    <property type="match status" value="1"/>
</dbReference>
<gene>
    <name evidence="1" type="ORF">DEHRE_04675</name>
</gene>
<protein>
    <submittedName>
        <fullName evidence="1">Uncharacterized protein</fullName>
    </submittedName>
</protein>
<evidence type="ECO:0000313" key="2">
    <source>
        <dbReference type="Proteomes" id="UP000018934"/>
    </source>
</evidence>
<name>A0ABN4BVJ9_DEHRP</name>
<dbReference type="Proteomes" id="UP000018934">
    <property type="component" value="Chromosome"/>
</dbReference>
<dbReference type="InterPro" id="IPR036291">
    <property type="entry name" value="NAD(P)-bd_dom_sf"/>
</dbReference>
<organism evidence="1 2">
    <name type="scientific">Dehalobacter restrictus (strain DSM 9455 / PER-K23)</name>
    <dbReference type="NCBI Taxonomy" id="871738"/>
    <lineage>
        <taxon>Bacteria</taxon>
        <taxon>Bacillati</taxon>
        <taxon>Bacillota</taxon>
        <taxon>Clostridia</taxon>
        <taxon>Eubacteriales</taxon>
        <taxon>Desulfitobacteriaceae</taxon>
        <taxon>Dehalobacter</taxon>
    </lineage>
</organism>
<sequence>MNNKKTIIITGANSGLGLSCAKMGNGYLHINAGGCAM</sequence>
<evidence type="ECO:0000313" key="1">
    <source>
        <dbReference type="EMBL" id="AHF11304.1"/>
    </source>
</evidence>
<reference evidence="1 2" key="1">
    <citation type="journal article" date="2013" name="Stand. Genomic Sci.">
        <title>Complete genome sequence of Dehalobacter restrictus PER-K23(T.).</title>
        <authorList>
            <person name="Kruse T."/>
            <person name="Maillard J."/>
            <person name="Goodwin L."/>
            <person name="Woyke T."/>
            <person name="Teshima H."/>
            <person name="Bruce D."/>
            <person name="Detter C."/>
            <person name="Tapia R."/>
            <person name="Han C."/>
            <person name="Huntemann M."/>
            <person name="Wei C.L."/>
            <person name="Han J."/>
            <person name="Chen A."/>
            <person name="Kyrpides N."/>
            <person name="Szeto E."/>
            <person name="Markowitz V."/>
            <person name="Ivanova N."/>
            <person name="Pagani I."/>
            <person name="Pati A."/>
            <person name="Pitluck S."/>
            <person name="Nolan M."/>
            <person name="Holliger C."/>
            <person name="Smidt H."/>
        </authorList>
    </citation>
    <scope>NUCLEOTIDE SEQUENCE [LARGE SCALE GENOMIC DNA]</scope>
    <source>
        <strain evidence="2">DSM 9455</strain>
    </source>
</reference>
<accession>A0ABN4BVJ9</accession>
<dbReference type="PROSITE" id="PS51257">
    <property type="entry name" value="PROKAR_LIPOPROTEIN"/>
    <property type="match status" value="1"/>
</dbReference>
<keyword evidence="2" id="KW-1185">Reference proteome</keyword>